<dbReference type="Pfam" id="PF00496">
    <property type="entry name" value="SBP_bac_5"/>
    <property type="match status" value="1"/>
</dbReference>
<feature type="transmembrane region" description="Helical" evidence="5">
    <location>
        <begin position="18"/>
        <end position="38"/>
    </location>
</feature>
<sequence length="558" mass="60918">MSFFRNIFRALSQAERRVLWGALALIGVGVAGLAVFFVRNYTVAVPAHSGSYSEGMVGQPSYVNPVLAATEADQALTRLIFANLRDLASNIDTTPDGKTIQVHLKQDLAWSDGQPLTSDDVVFTLQSIQDPDSRSPLAGLYEGVQADRVSALQVDFRIENVALTSAILSLRPAPKHLYGDIPPANWRLSNYNLRPVASGPYVFSSHDAGADGFITAYRLAANSSYTGTRPYLQRVNFLFLHNETDLVSALNNGQIQGFGTINPALLGNIQRPYDLARFTMPTVYAVFWNQTTNPALGPIEVRWALNLAADREQVLSALNGYGQVARSPLPPALEPPAEPTTAPSATTSTATTTAANASSTDPVRILENRGWKRGDDGVWAKKIGKATVRVEFTLTVPDINLLKAAAEELAAEWQAFGAKVNLKVLPPDASLMGAITNRSFDGLLFGNTVRGEGDLYPFWHSSERFAPGLNLATYRNARVDTLLENLRAEADPVKRQAGLRTVSKLIIDDEPAVFLFSIDTLFVLSKNLEGVSGGFLYNSADRMQQLPQWYTGMTWRLK</sequence>
<dbReference type="InterPro" id="IPR039424">
    <property type="entry name" value="SBP_5"/>
</dbReference>
<dbReference type="PIRSF" id="PIRSF002741">
    <property type="entry name" value="MppA"/>
    <property type="match status" value="1"/>
</dbReference>
<evidence type="ECO:0000259" key="6">
    <source>
        <dbReference type="Pfam" id="PF00496"/>
    </source>
</evidence>
<dbReference type="InterPro" id="IPR000914">
    <property type="entry name" value="SBP_5_dom"/>
</dbReference>
<feature type="region of interest" description="Disordered" evidence="4">
    <location>
        <begin position="327"/>
        <end position="361"/>
    </location>
</feature>
<reference evidence="7 8" key="1">
    <citation type="journal article" date="2016" name="Nat. Commun.">
        <title>Thousands of microbial genomes shed light on interconnected biogeochemical processes in an aquifer system.</title>
        <authorList>
            <person name="Anantharaman K."/>
            <person name="Brown C.T."/>
            <person name="Hug L.A."/>
            <person name="Sharon I."/>
            <person name="Castelle C.J."/>
            <person name="Probst A.J."/>
            <person name="Thomas B.C."/>
            <person name="Singh A."/>
            <person name="Wilkins M.J."/>
            <person name="Karaoz U."/>
            <person name="Brodie E.L."/>
            <person name="Williams K.H."/>
            <person name="Hubbard S.S."/>
            <person name="Banfield J.F."/>
        </authorList>
    </citation>
    <scope>NUCLEOTIDE SEQUENCE [LARGE SCALE GENOMIC DNA]</scope>
</reference>
<name>A0A1G2C7W9_9BACT</name>
<evidence type="ECO:0000256" key="3">
    <source>
        <dbReference type="ARBA" id="ARBA00022729"/>
    </source>
</evidence>
<dbReference type="AlphaFoldDB" id="A0A1G2C7W9"/>
<evidence type="ECO:0000313" key="8">
    <source>
        <dbReference type="Proteomes" id="UP000179059"/>
    </source>
</evidence>
<evidence type="ECO:0000256" key="5">
    <source>
        <dbReference type="SAM" id="Phobius"/>
    </source>
</evidence>
<feature type="compositionally biased region" description="Pro residues" evidence="4">
    <location>
        <begin position="328"/>
        <end position="338"/>
    </location>
</feature>
<proteinExistence type="inferred from homology"/>
<accession>A0A1G2C7W9</accession>
<dbReference type="STRING" id="1798647.A2855_00175"/>
<dbReference type="GO" id="GO:0043190">
    <property type="term" value="C:ATP-binding cassette (ABC) transporter complex"/>
    <property type="evidence" value="ECO:0007669"/>
    <property type="project" value="InterPro"/>
</dbReference>
<dbReference type="PANTHER" id="PTHR30290:SF9">
    <property type="entry name" value="OLIGOPEPTIDE-BINDING PROTEIN APPA"/>
    <property type="match status" value="1"/>
</dbReference>
<dbReference type="EMBL" id="MHKX01000033">
    <property type="protein sequence ID" value="OGY97468.1"/>
    <property type="molecule type" value="Genomic_DNA"/>
</dbReference>
<dbReference type="PANTHER" id="PTHR30290">
    <property type="entry name" value="PERIPLASMIC BINDING COMPONENT OF ABC TRANSPORTER"/>
    <property type="match status" value="1"/>
</dbReference>
<feature type="domain" description="Solute-binding protein family 5" evidence="6">
    <location>
        <begin position="86"/>
        <end position="459"/>
    </location>
</feature>
<dbReference type="Proteomes" id="UP000179059">
    <property type="component" value="Unassembled WGS sequence"/>
</dbReference>
<evidence type="ECO:0000256" key="1">
    <source>
        <dbReference type="ARBA" id="ARBA00005695"/>
    </source>
</evidence>
<evidence type="ECO:0000256" key="4">
    <source>
        <dbReference type="SAM" id="MobiDB-lite"/>
    </source>
</evidence>
<dbReference type="Gene3D" id="3.90.76.10">
    <property type="entry name" value="Dipeptide-binding Protein, Domain 1"/>
    <property type="match status" value="1"/>
</dbReference>
<dbReference type="GO" id="GO:0015833">
    <property type="term" value="P:peptide transport"/>
    <property type="evidence" value="ECO:0007669"/>
    <property type="project" value="TreeGrafter"/>
</dbReference>
<keyword evidence="5" id="KW-1133">Transmembrane helix</keyword>
<comment type="caution">
    <text evidence="7">The sequence shown here is derived from an EMBL/GenBank/DDBJ whole genome shotgun (WGS) entry which is preliminary data.</text>
</comment>
<keyword evidence="2" id="KW-0813">Transport</keyword>
<keyword evidence="5" id="KW-0472">Membrane</keyword>
<evidence type="ECO:0000256" key="2">
    <source>
        <dbReference type="ARBA" id="ARBA00022448"/>
    </source>
</evidence>
<keyword evidence="5" id="KW-0812">Transmembrane</keyword>
<dbReference type="Gene3D" id="3.40.190.10">
    <property type="entry name" value="Periplasmic binding protein-like II"/>
    <property type="match status" value="1"/>
</dbReference>
<keyword evidence="3" id="KW-0732">Signal</keyword>
<protein>
    <recommendedName>
        <fullName evidence="6">Solute-binding protein family 5 domain-containing protein</fullName>
    </recommendedName>
</protein>
<dbReference type="GO" id="GO:0042597">
    <property type="term" value="C:periplasmic space"/>
    <property type="evidence" value="ECO:0007669"/>
    <property type="project" value="UniProtKB-ARBA"/>
</dbReference>
<dbReference type="GO" id="GO:1904680">
    <property type="term" value="F:peptide transmembrane transporter activity"/>
    <property type="evidence" value="ECO:0007669"/>
    <property type="project" value="TreeGrafter"/>
</dbReference>
<dbReference type="InterPro" id="IPR030678">
    <property type="entry name" value="Peptide/Ni-bd"/>
</dbReference>
<organism evidence="7 8">
    <name type="scientific">Candidatus Liptonbacteria bacterium RIFCSPHIGHO2_01_FULL_57_28</name>
    <dbReference type="NCBI Taxonomy" id="1798647"/>
    <lineage>
        <taxon>Bacteria</taxon>
        <taxon>Candidatus Liptoniibacteriota</taxon>
    </lineage>
</organism>
<dbReference type="SUPFAM" id="SSF53850">
    <property type="entry name" value="Periplasmic binding protein-like II"/>
    <property type="match status" value="1"/>
</dbReference>
<feature type="compositionally biased region" description="Low complexity" evidence="4">
    <location>
        <begin position="339"/>
        <end position="360"/>
    </location>
</feature>
<evidence type="ECO:0000313" key="7">
    <source>
        <dbReference type="EMBL" id="OGY97468.1"/>
    </source>
</evidence>
<gene>
    <name evidence="7" type="ORF">A2855_00175</name>
</gene>
<comment type="similarity">
    <text evidence="1">Belongs to the bacterial solute-binding protein 5 family.</text>
</comment>
<dbReference type="Gene3D" id="3.10.105.10">
    <property type="entry name" value="Dipeptide-binding Protein, Domain 3"/>
    <property type="match status" value="1"/>
</dbReference>